<evidence type="ECO:0000256" key="1">
    <source>
        <dbReference type="SAM" id="Phobius"/>
    </source>
</evidence>
<gene>
    <name evidence="2" type="ORF">ACFOUO_12955</name>
</gene>
<accession>A0ABV8JK11</accession>
<dbReference type="Proteomes" id="UP001595843">
    <property type="component" value="Unassembled WGS sequence"/>
</dbReference>
<keyword evidence="1" id="KW-1133">Transmembrane helix</keyword>
<reference evidence="3" key="1">
    <citation type="journal article" date="2019" name="Int. J. Syst. Evol. Microbiol.">
        <title>The Global Catalogue of Microorganisms (GCM) 10K type strain sequencing project: providing services to taxonomists for standard genome sequencing and annotation.</title>
        <authorList>
            <consortium name="The Broad Institute Genomics Platform"/>
            <consortium name="The Broad Institute Genome Sequencing Center for Infectious Disease"/>
            <person name="Wu L."/>
            <person name="Ma J."/>
        </authorList>
    </citation>
    <scope>NUCLEOTIDE SEQUENCE [LARGE SCALE GENOMIC DNA]</scope>
    <source>
        <strain evidence="3">IBRC-M 10813</strain>
    </source>
</reference>
<evidence type="ECO:0000313" key="3">
    <source>
        <dbReference type="Proteomes" id="UP001595843"/>
    </source>
</evidence>
<name>A0ABV8JK11_9BACL</name>
<feature type="transmembrane region" description="Helical" evidence="1">
    <location>
        <begin position="88"/>
        <end position="108"/>
    </location>
</feature>
<feature type="transmembrane region" description="Helical" evidence="1">
    <location>
        <begin position="7"/>
        <end position="27"/>
    </location>
</feature>
<organism evidence="2 3">
    <name type="scientific">Salinithrix halophila</name>
    <dbReference type="NCBI Taxonomy" id="1485204"/>
    <lineage>
        <taxon>Bacteria</taxon>
        <taxon>Bacillati</taxon>
        <taxon>Bacillota</taxon>
        <taxon>Bacilli</taxon>
        <taxon>Bacillales</taxon>
        <taxon>Thermoactinomycetaceae</taxon>
        <taxon>Salinithrix</taxon>
    </lineage>
</organism>
<keyword evidence="3" id="KW-1185">Reference proteome</keyword>
<proteinExistence type="predicted"/>
<dbReference type="RefSeq" id="WP_380705514.1">
    <property type="nucleotide sequence ID" value="NZ_JBHSAP010000015.1"/>
</dbReference>
<keyword evidence="1" id="KW-0812">Transmembrane</keyword>
<feature type="transmembrane region" description="Helical" evidence="1">
    <location>
        <begin position="33"/>
        <end position="52"/>
    </location>
</feature>
<evidence type="ECO:0000313" key="2">
    <source>
        <dbReference type="EMBL" id="MFC4077709.1"/>
    </source>
</evidence>
<dbReference type="EMBL" id="JBHSAP010000015">
    <property type="protein sequence ID" value="MFC4077709.1"/>
    <property type="molecule type" value="Genomic_DNA"/>
</dbReference>
<protein>
    <recommendedName>
        <fullName evidence="4">DUF2512 family protein</fullName>
    </recommendedName>
</protein>
<feature type="transmembrane region" description="Helical" evidence="1">
    <location>
        <begin position="64"/>
        <end position="82"/>
    </location>
</feature>
<keyword evidence="1" id="KW-0472">Membrane</keyword>
<sequence length="118" mass="13250">MAGLIAKLIICPLVVWISMFLFEGVYYPNWVQPIIVGIILAVLAHFMEVLFLRRGVFWINNSMDFVAAVLVLLFSGTFFEGARVTMTGALLTAFILAVTEYFQHLWLLKSGRTYKGAG</sequence>
<evidence type="ECO:0008006" key="4">
    <source>
        <dbReference type="Google" id="ProtNLM"/>
    </source>
</evidence>
<comment type="caution">
    <text evidence="2">The sequence shown here is derived from an EMBL/GenBank/DDBJ whole genome shotgun (WGS) entry which is preliminary data.</text>
</comment>